<reference evidence="9 10" key="1">
    <citation type="journal article" date="2019" name="Mol. Ecol. Resour.">
        <title>Improving Illumina assemblies with Hi-C and long reads: an example with the North African dromedary.</title>
        <authorList>
            <person name="Elbers J.P."/>
            <person name="Rogers M.F."/>
            <person name="Perelman P.L."/>
            <person name="Proskuryakova A.A."/>
            <person name="Serdyukova N.A."/>
            <person name="Johnson W.E."/>
            <person name="Horin P."/>
            <person name="Corander J."/>
            <person name="Murphy D."/>
            <person name="Burger P.A."/>
        </authorList>
    </citation>
    <scope>NUCLEOTIDE SEQUENCE [LARGE SCALE GENOMIC DNA]</scope>
    <source>
        <strain evidence="9">Drom800</strain>
        <tissue evidence="9">Blood</tissue>
    </source>
</reference>
<evidence type="ECO:0000256" key="1">
    <source>
        <dbReference type="ARBA" id="ARBA00004477"/>
    </source>
</evidence>
<comment type="subcellular location">
    <subcellularLocation>
        <location evidence="1">Endoplasmic reticulum membrane</location>
        <topology evidence="1">Multi-pass membrane protein</topology>
    </subcellularLocation>
    <subcellularLocation>
        <location evidence="7">Membrane</location>
        <topology evidence="7">Multi-pass membrane protein</topology>
    </subcellularLocation>
</comment>
<sequence length="1114" mass="124226">MSPEEWTYLVVLLISIPIGFLFKKAGPGLKKWGAAAVGLGLTLFTCGPHTLHSLVTILGTWALIQAQPCSCHALALAWTFSYLLFFRALSLLGLPTPTPFTNAVQLLLTLKLVSLASEVQDLHVAQRKEMAAGFSKGPSLGLLPDVPSLMETLSYSYCYVGIMTDYRQTARSSATAPTGLAGAALPVAVPSLRPMLRRAWPAPLFGLLFLLSSHLFPLEAVREDAFYARPLPARLFYNDPRLLRFRMRFYVAWITAECGCIAAGFGAYPVAAKARAGGGPTLQCPPPSSPEKAASLEYDYETIRNIDCYNTDFCVRVRDGMRYWNMTVQWWLAQYIYKNAPARSYVFRSAWTMLLSAYWHGLHPGYYLSFLTIPLCLAAEGRLESALRGRLSPRGRELWDWAHWFLKMRAYDYMCMGFVLLSLGDTLRYWASVYFCIHVLALLALGLGLALGPSLSSVLNELPSAATLRFRGPGVLPWGALEEKEDRQRSIQAFAESAPKEMQEPCPSRELPWPMQARRAHRQRHARDQVAQGSGSRTAHWALLLRRSKEKVREGLRTVQPWAWTLKRIGGQFGAGTESYFSLLRFLLLLNALASVLTICMILLPTWLEGAPPGPPAPNASSLCGFYNPRPQGLVAFATQLFNLLSGEGFLEWSPLFYGFYPPRPHLAITYLCSAFAIGLLYLLLILHRSVSGLKQTLLAESGALTSYSHRVFSAWDFGLSGEVHVRLRQRIIHYELQVELEEAVVRRRAAVRTLGQEATVWLVRLLLNLLVFALLGAAFYGVYWATGATVELQERPLVQEMPLLKLVVDYLPSIFISMVNFVLPPVFSLIAPLEGYTRSRQIVFILLRTVFLRLASLVVLLLSLWNQITCAGDADAVACKTCGYNYKELPCWETRLGQEMYKLLLFDLLTGLAVILLIQFPRKTQEFQVPDEVLGLIYAQTVVWVGSFFCPLLPLLNTAKFLLLFYLKKLTLFSTCSPASRTFRASTVNFFFPLVLLLGLAISAVPVLYSIFLIPPSKLCGPFRGQSSIWAEIPNSICTLPQTVQNFLFFLGTQAFAVPLLLISSILMAYTVALANSYGRLISELKHQIETEAQNKVFLAQRAVALSSANGTL</sequence>
<comment type="caution">
    <text evidence="9">The sequence shown here is derived from an EMBL/GenBank/DDBJ whole genome shotgun (WGS) entry which is preliminary data.</text>
</comment>
<dbReference type="PANTHER" id="PTHR23302:SF45">
    <property type="entry name" value="TRANSMEMBRANE CHANNEL-LIKE PROTEIN 4"/>
    <property type="match status" value="1"/>
</dbReference>
<dbReference type="AlphaFoldDB" id="A0A5N4DUZ8"/>
<feature type="transmembrane region" description="Helical" evidence="7">
    <location>
        <begin position="429"/>
        <end position="451"/>
    </location>
</feature>
<evidence type="ECO:0000259" key="8">
    <source>
        <dbReference type="Pfam" id="PF07810"/>
    </source>
</evidence>
<evidence type="ECO:0000256" key="2">
    <source>
        <dbReference type="ARBA" id="ARBA00006510"/>
    </source>
</evidence>
<dbReference type="PANTHER" id="PTHR23302">
    <property type="entry name" value="TRANSMEMBRANE CHANNEL-RELATED"/>
    <property type="match status" value="1"/>
</dbReference>
<feature type="transmembrane region" description="Helical" evidence="7">
    <location>
        <begin position="668"/>
        <end position="687"/>
    </location>
</feature>
<dbReference type="Pfam" id="PF07810">
    <property type="entry name" value="TMC"/>
    <property type="match status" value="1"/>
</dbReference>
<feature type="transmembrane region" description="Helical" evidence="7">
    <location>
        <begin position="904"/>
        <end position="922"/>
    </location>
</feature>
<keyword evidence="10" id="KW-1185">Reference proteome</keyword>
<protein>
    <recommendedName>
        <fullName evidence="7">Transmembrane channel-like protein</fullName>
    </recommendedName>
</protein>
<evidence type="ECO:0000256" key="3">
    <source>
        <dbReference type="ARBA" id="ARBA00022692"/>
    </source>
</evidence>
<proteinExistence type="inferred from homology"/>
<evidence type="ECO:0000313" key="9">
    <source>
        <dbReference type="EMBL" id="KAB1275003.1"/>
    </source>
</evidence>
<feature type="transmembrane region" description="Helical" evidence="7">
    <location>
        <begin position="934"/>
        <end position="956"/>
    </location>
</feature>
<feature type="transmembrane region" description="Helical" evidence="7">
    <location>
        <begin position="762"/>
        <end position="784"/>
    </location>
</feature>
<keyword evidence="6 7" id="KW-0472">Membrane</keyword>
<gene>
    <name evidence="9" type="ORF">Cadr_000012185</name>
</gene>
<feature type="transmembrane region" description="Helical" evidence="7">
    <location>
        <begin position="34"/>
        <end position="64"/>
    </location>
</feature>
<dbReference type="InterPro" id="IPR004299">
    <property type="entry name" value="MBOAT_fam"/>
</dbReference>
<evidence type="ECO:0000256" key="5">
    <source>
        <dbReference type="ARBA" id="ARBA00022989"/>
    </source>
</evidence>
<feature type="domain" description="TMC" evidence="8">
    <location>
        <begin position="892"/>
        <end position="987"/>
    </location>
</feature>
<dbReference type="Proteomes" id="UP000299084">
    <property type="component" value="Unassembled WGS sequence"/>
</dbReference>
<organism evidence="9 10">
    <name type="scientific">Camelus dromedarius</name>
    <name type="common">Dromedary</name>
    <name type="synonym">Arabian camel</name>
    <dbReference type="NCBI Taxonomy" id="9838"/>
    <lineage>
        <taxon>Eukaryota</taxon>
        <taxon>Metazoa</taxon>
        <taxon>Chordata</taxon>
        <taxon>Craniata</taxon>
        <taxon>Vertebrata</taxon>
        <taxon>Euteleostomi</taxon>
        <taxon>Mammalia</taxon>
        <taxon>Eutheria</taxon>
        <taxon>Laurasiatheria</taxon>
        <taxon>Artiodactyla</taxon>
        <taxon>Tylopoda</taxon>
        <taxon>Camelidae</taxon>
        <taxon>Camelus</taxon>
    </lineage>
</organism>
<keyword evidence="4" id="KW-0256">Endoplasmic reticulum</keyword>
<accession>A0A5N4DUZ8</accession>
<evidence type="ECO:0000256" key="7">
    <source>
        <dbReference type="RuleBase" id="RU310713"/>
    </source>
</evidence>
<dbReference type="InterPro" id="IPR012496">
    <property type="entry name" value="TMC_dom"/>
</dbReference>
<dbReference type="InterPro" id="IPR038900">
    <property type="entry name" value="TMC"/>
</dbReference>
<dbReference type="EMBL" id="JWIN03000009">
    <property type="protein sequence ID" value="KAB1275003.1"/>
    <property type="molecule type" value="Genomic_DNA"/>
</dbReference>
<keyword evidence="3 7" id="KW-0812">Transmembrane</keyword>
<dbReference type="GO" id="GO:0005886">
    <property type="term" value="C:plasma membrane"/>
    <property type="evidence" value="ECO:0007669"/>
    <property type="project" value="InterPro"/>
</dbReference>
<evidence type="ECO:0000313" key="10">
    <source>
        <dbReference type="Proteomes" id="UP000299084"/>
    </source>
</evidence>
<feature type="transmembrane region" description="Helical" evidence="7">
    <location>
        <begin position="843"/>
        <end position="866"/>
    </location>
</feature>
<dbReference type="GO" id="GO:0005789">
    <property type="term" value="C:endoplasmic reticulum membrane"/>
    <property type="evidence" value="ECO:0007669"/>
    <property type="project" value="UniProtKB-SubCell"/>
</dbReference>
<feature type="transmembrane region" description="Helical" evidence="7">
    <location>
        <begin position="586"/>
        <end position="608"/>
    </location>
</feature>
<dbReference type="GO" id="GO:0008381">
    <property type="term" value="F:mechanosensitive monoatomic ion channel activity"/>
    <property type="evidence" value="ECO:0007669"/>
    <property type="project" value="TreeGrafter"/>
</dbReference>
<evidence type="ECO:0000256" key="4">
    <source>
        <dbReference type="ARBA" id="ARBA00022824"/>
    </source>
</evidence>
<feature type="transmembrane region" description="Helical" evidence="7">
    <location>
        <begin position="76"/>
        <end position="94"/>
    </location>
</feature>
<dbReference type="STRING" id="9838.ENSCDRP00005004083"/>
<evidence type="ECO:0000256" key="6">
    <source>
        <dbReference type="ARBA" id="ARBA00023136"/>
    </source>
</evidence>
<feature type="transmembrane region" description="Helical" evidence="7">
    <location>
        <begin position="992"/>
        <end position="1015"/>
    </location>
</feature>
<feature type="transmembrane region" description="Helical" evidence="7">
    <location>
        <begin position="811"/>
        <end position="831"/>
    </location>
</feature>
<feature type="transmembrane region" description="Helical" evidence="7">
    <location>
        <begin position="6"/>
        <end position="22"/>
    </location>
</feature>
<name>A0A5N4DUZ8_CAMDR</name>
<comment type="similarity">
    <text evidence="2 7">Belongs to the TMC family.</text>
</comment>
<keyword evidence="5 7" id="KW-1133">Transmembrane helix</keyword>
<dbReference type="Pfam" id="PF03062">
    <property type="entry name" value="MBOAT"/>
    <property type="match status" value="1"/>
</dbReference>
<feature type="transmembrane region" description="Helical" evidence="7">
    <location>
        <begin position="1057"/>
        <end position="1079"/>
    </location>
</feature>
<feature type="transmembrane region" description="Helical" evidence="7">
    <location>
        <begin position="250"/>
        <end position="271"/>
    </location>
</feature>